<dbReference type="AlphaFoldDB" id="A0A6G4TSK4"/>
<feature type="non-terminal residue" evidence="2">
    <location>
        <position position="1"/>
    </location>
</feature>
<protein>
    <recommendedName>
        <fullName evidence="1">Lantibiotic dehydratase N-terminal domain-containing protein</fullName>
    </recommendedName>
</protein>
<dbReference type="EMBL" id="JAAKZV010000002">
    <property type="protein sequence ID" value="NGN62446.1"/>
    <property type="molecule type" value="Genomic_DNA"/>
</dbReference>
<name>A0A6G4TSK4_9ACTN</name>
<dbReference type="Proteomes" id="UP000481583">
    <property type="component" value="Unassembled WGS sequence"/>
</dbReference>
<proteinExistence type="predicted"/>
<gene>
    <name evidence="2" type="ORF">G5C51_00780</name>
</gene>
<sequence length="559" mass="59371">LLDPDTRIGLAPLSQVAGDRFEAMALTAQDAQRGIVLSPVRVRLTPIVEQIRTALRDGALPLRALEQAVLPSTADQRQQAALRQFLAHLDAIGILQVTTRPEASTRAWHPAAAAPTAAPDTTGGGYLDVYRQVLGAPPTADLRLLGAALTQSMRLQAMIRADAQPTPRAGAGLSAQDRPLLDIVREHLASRTPASGAATPSTHPEPVGWPRATTPGSGYARLLDHLAERTDAGRTIDLTPELLDRFAAPPAHLPWPLDCTVRPLPDGSGALDIVAPAAVLDARFGSALRRLHGGALPSADAYRSWLRRLDADSGIRSVELLFPALSRYAANAVRRPLYPSAWTGDPDLGAYCDDGPATGGFLPLGELTARAGEDGRTVISHRGEPIRPLYHSARTAPPPWDVVAGLLLSASPQNHGWVRRLRHPLCALPEHDYVPRITVAGVLVLSAAQWRVPVHRLPSPDAGGLDQARQLLRLRDELGLPRFVFVSAAPGARAPLPCDLESLQALGVLRRMAGGAAKDHAVVIEEMVPAPGELGVRDRADPAGSPVAAELMLRIPPGG</sequence>
<dbReference type="Pfam" id="PF04738">
    <property type="entry name" value="Lant_dehydr_N"/>
    <property type="match status" value="1"/>
</dbReference>
<organism evidence="2 3">
    <name type="scientific">Streptomyces coryli</name>
    <dbReference type="NCBI Taxonomy" id="1128680"/>
    <lineage>
        <taxon>Bacteria</taxon>
        <taxon>Bacillati</taxon>
        <taxon>Actinomycetota</taxon>
        <taxon>Actinomycetes</taxon>
        <taxon>Kitasatosporales</taxon>
        <taxon>Streptomycetaceae</taxon>
        <taxon>Streptomyces</taxon>
    </lineage>
</organism>
<evidence type="ECO:0000313" key="2">
    <source>
        <dbReference type="EMBL" id="NGN62446.1"/>
    </source>
</evidence>
<comment type="caution">
    <text evidence="2">The sequence shown here is derived from an EMBL/GenBank/DDBJ whole genome shotgun (WGS) entry which is preliminary data.</text>
</comment>
<evidence type="ECO:0000259" key="1">
    <source>
        <dbReference type="Pfam" id="PF04738"/>
    </source>
</evidence>
<evidence type="ECO:0000313" key="3">
    <source>
        <dbReference type="Proteomes" id="UP000481583"/>
    </source>
</evidence>
<feature type="domain" description="Lantibiotic dehydratase N-terminal" evidence="1">
    <location>
        <begin position="298"/>
        <end position="488"/>
    </location>
</feature>
<dbReference type="InterPro" id="IPR006827">
    <property type="entry name" value="Lant_deHydtase_N"/>
</dbReference>
<keyword evidence="3" id="KW-1185">Reference proteome</keyword>
<dbReference type="RefSeq" id="WP_206313285.1">
    <property type="nucleotide sequence ID" value="NZ_JAAKZV010000002.1"/>
</dbReference>
<accession>A0A6G4TSK4</accession>
<reference evidence="2 3" key="1">
    <citation type="submission" date="2020-02" db="EMBL/GenBank/DDBJ databases">
        <title>Whole-genome analyses of novel actinobacteria.</title>
        <authorList>
            <person name="Sahin N."/>
        </authorList>
    </citation>
    <scope>NUCLEOTIDE SEQUENCE [LARGE SCALE GENOMIC DNA]</scope>
    <source>
        <strain evidence="2 3">A7024</strain>
    </source>
</reference>